<reference evidence="1" key="1">
    <citation type="submission" date="2013-07" db="EMBL/GenBank/DDBJ databases">
        <title>The genome of Eucalyptus grandis.</title>
        <authorList>
            <person name="Schmutz J."/>
            <person name="Hayes R."/>
            <person name="Myburg A."/>
            <person name="Tuskan G."/>
            <person name="Grattapaglia D."/>
            <person name="Rokhsar D.S."/>
        </authorList>
    </citation>
    <scope>NUCLEOTIDE SEQUENCE</scope>
    <source>
        <tissue evidence="1">Leaf extractions</tissue>
    </source>
</reference>
<dbReference type="InParanoid" id="A0A059CJ44"/>
<dbReference type="Gramene" id="KCW78216">
    <property type="protein sequence ID" value="KCW78216"/>
    <property type="gene ID" value="EUGRSUZ_D02401"/>
</dbReference>
<proteinExistence type="predicted"/>
<evidence type="ECO:0000313" key="1">
    <source>
        <dbReference type="EMBL" id="KCW78216.1"/>
    </source>
</evidence>
<accession>A0A059CJ44</accession>
<dbReference type="EMBL" id="KK198756">
    <property type="protein sequence ID" value="KCW78216.1"/>
    <property type="molecule type" value="Genomic_DNA"/>
</dbReference>
<gene>
    <name evidence="1" type="ORF">EUGRSUZ_D02401</name>
</gene>
<sequence>MDLQPGKLNFSKFFDRCSRPSRLNNFRHLCTKNLAKDFDASRPLISVSSLQQERTNFDKNSNLDRLGNSFNSLQL</sequence>
<name>A0A059CJ44_EUCGR</name>
<protein>
    <submittedName>
        <fullName evidence="1">Uncharacterized protein</fullName>
    </submittedName>
</protein>
<organism evidence="1">
    <name type="scientific">Eucalyptus grandis</name>
    <name type="common">Flooded gum</name>
    <dbReference type="NCBI Taxonomy" id="71139"/>
    <lineage>
        <taxon>Eukaryota</taxon>
        <taxon>Viridiplantae</taxon>
        <taxon>Streptophyta</taxon>
        <taxon>Embryophyta</taxon>
        <taxon>Tracheophyta</taxon>
        <taxon>Spermatophyta</taxon>
        <taxon>Magnoliopsida</taxon>
        <taxon>eudicotyledons</taxon>
        <taxon>Gunneridae</taxon>
        <taxon>Pentapetalae</taxon>
        <taxon>rosids</taxon>
        <taxon>malvids</taxon>
        <taxon>Myrtales</taxon>
        <taxon>Myrtaceae</taxon>
        <taxon>Myrtoideae</taxon>
        <taxon>Eucalypteae</taxon>
        <taxon>Eucalyptus</taxon>
    </lineage>
</organism>
<dbReference type="AlphaFoldDB" id="A0A059CJ44"/>